<sequence length="369" mass="43103">MDSIMDPVNQITDLERKIPKFLTIKAQQPDDGPHHVAVCIKNTSSSPTENTAPQDNRHLSAKGSIVILKIAIKPRDMAVPLDKNDPTMKEFLPLRDLKYKKRQKSDSRNRRFHPNFLHLDNFGFQETIYPYFTRETILEGHHIGHIRSIAKHRNQRIPDALLFHLLYQIASAYRFLHEKCELYHEKLRDDQILIRYPGTIFNSWNEKSTPYDEFSDLPQFWDFEWPDLILDGNVKHKNDESNLRDDNKTVCGIFRELLVPGWECGEGHLNGKCSVEEESHSAGFKWIKDLVEKEKFSWILIDSSSRLLYHKSRKQLAGERNWLENMESLLNKNGIAAASEHTIDNERRGENLFNESLKIEELRITSTDE</sequence>
<protein>
    <recommendedName>
        <fullName evidence="3">Protein kinase domain-containing protein</fullName>
    </recommendedName>
</protein>
<evidence type="ECO:0000313" key="2">
    <source>
        <dbReference type="Proteomes" id="UP000240883"/>
    </source>
</evidence>
<proteinExistence type="predicted"/>
<dbReference type="InterPro" id="IPR011009">
    <property type="entry name" value="Kinase-like_dom_sf"/>
</dbReference>
<keyword evidence="2" id="KW-1185">Reference proteome</keyword>
<reference evidence="1 2" key="1">
    <citation type="journal article" date="2018" name="Front. Microbiol.">
        <title>Genome-Wide Analysis of Corynespora cassiicola Leaf Fall Disease Putative Effectors.</title>
        <authorList>
            <person name="Lopez D."/>
            <person name="Ribeiro S."/>
            <person name="Label P."/>
            <person name="Fumanal B."/>
            <person name="Venisse J.S."/>
            <person name="Kohler A."/>
            <person name="de Oliveira R.R."/>
            <person name="Labutti K."/>
            <person name="Lipzen A."/>
            <person name="Lail K."/>
            <person name="Bauer D."/>
            <person name="Ohm R.A."/>
            <person name="Barry K.W."/>
            <person name="Spatafora J."/>
            <person name="Grigoriev I.V."/>
            <person name="Martin F.M."/>
            <person name="Pujade-Renaud V."/>
        </authorList>
    </citation>
    <scope>NUCLEOTIDE SEQUENCE [LARGE SCALE GENOMIC DNA]</scope>
    <source>
        <strain evidence="1 2">Philippines</strain>
    </source>
</reference>
<dbReference type="STRING" id="1448308.A0A2T2NGW8"/>
<dbReference type="AlphaFoldDB" id="A0A2T2NGW8"/>
<accession>A0A2T2NGW8</accession>
<dbReference type="Proteomes" id="UP000240883">
    <property type="component" value="Unassembled WGS sequence"/>
</dbReference>
<dbReference type="SUPFAM" id="SSF56112">
    <property type="entry name" value="Protein kinase-like (PK-like)"/>
    <property type="match status" value="1"/>
</dbReference>
<name>A0A2T2NGW8_CORCC</name>
<evidence type="ECO:0000313" key="1">
    <source>
        <dbReference type="EMBL" id="PSN64682.1"/>
    </source>
</evidence>
<organism evidence="1 2">
    <name type="scientific">Corynespora cassiicola Philippines</name>
    <dbReference type="NCBI Taxonomy" id="1448308"/>
    <lineage>
        <taxon>Eukaryota</taxon>
        <taxon>Fungi</taxon>
        <taxon>Dikarya</taxon>
        <taxon>Ascomycota</taxon>
        <taxon>Pezizomycotina</taxon>
        <taxon>Dothideomycetes</taxon>
        <taxon>Pleosporomycetidae</taxon>
        <taxon>Pleosporales</taxon>
        <taxon>Corynesporascaceae</taxon>
        <taxon>Corynespora</taxon>
    </lineage>
</organism>
<dbReference type="EMBL" id="KZ678138">
    <property type="protein sequence ID" value="PSN64682.1"/>
    <property type="molecule type" value="Genomic_DNA"/>
</dbReference>
<evidence type="ECO:0008006" key="3">
    <source>
        <dbReference type="Google" id="ProtNLM"/>
    </source>
</evidence>
<gene>
    <name evidence="1" type="ORF">BS50DRAFT_636825</name>
</gene>